<sequence>MDPSSRADLAALQQRIAERPAQLPDIVARLSTDVASFSGSDLADIAYYLGKLHGHHPGLFDHMSHRSIQDDNHDLIVDLAETFAAQRAMLANMTVEAGPATTLAGEYNAVKTIEQLRTAIDVLGQSDRQGCGMGAAIALLSDWIIWRPALNALATRLAIPVPDSEMQDMQKRLLASLENRAEPRELRAISFGLEQLYHQHDQFWLLLERRQKLRNTMLRSV</sequence>
<reference evidence="1 2" key="1">
    <citation type="submission" date="2023-10" db="EMBL/GenBank/DDBJ databases">
        <title>Complete genome sequence of a Sphingomonadaceae bacterium.</title>
        <authorList>
            <person name="Yan C."/>
        </authorList>
    </citation>
    <scope>NUCLEOTIDE SEQUENCE [LARGE SCALE GENOMIC DNA]</scope>
    <source>
        <strain evidence="1 2">SCSIO 66989</strain>
    </source>
</reference>
<gene>
    <name evidence="1" type="ORF">RB602_09560</name>
</gene>
<dbReference type="AlphaFoldDB" id="A0AA97I066"/>
<dbReference type="EMBL" id="CP136594">
    <property type="protein sequence ID" value="WOE74103.1"/>
    <property type="molecule type" value="Genomic_DNA"/>
</dbReference>
<dbReference type="KEGG" id="acoa:RB602_09560"/>
<organism evidence="1 2">
    <name type="scientific">Alterisphingorhabdus coralli</name>
    <dbReference type="NCBI Taxonomy" id="3071408"/>
    <lineage>
        <taxon>Bacteria</taxon>
        <taxon>Pseudomonadati</taxon>
        <taxon>Pseudomonadota</taxon>
        <taxon>Alphaproteobacteria</taxon>
        <taxon>Sphingomonadales</taxon>
        <taxon>Sphingomonadaceae</taxon>
        <taxon>Alterisphingorhabdus (ex Yan et al. 2024)</taxon>
    </lineage>
</organism>
<keyword evidence="2" id="KW-1185">Reference proteome</keyword>
<dbReference type="Proteomes" id="UP001302429">
    <property type="component" value="Chromosome"/>
</dbReference>
<name>A0AA97I066_9SPHN</name>
<dbReference type="RefSeq" id="WP_317080334.1">
    <property type="nucleotide sequence ID" value="NZ_CP136594.1"/>
</dbReference>
<evidence type="ECO:0000313" key="2">
    <source>
        <dbReference type="Proteomes" id="UP001302429"/>
    </source>
</evidence>
<proteinExistence type="predicted"/>
<accession>A0AA97I066</accession>
<dbReference type="InterPro" id="IPR054248">
    <property type="entry name" value="DUF6975"/>
</dbReference>
<evidence type="ECO:0000313" key="1">
    <source>
        <dbReference type="EMBL" id="WOE74103.1"/>
    </source>
</evidence>
<dbReference type="Pfam" id="PF22391">
    <property type="entry name" value="DUF6975"/>
    <property type="match status" value="1"/>
</dbReference>
<protein>
    <submittedName>
        <fullName evidence="1">Uncharacterized protein</fullName>
    </submittedName>
</protein>